<feature type="domain" description="FAD-binding" evidence="4">
    <location>
        <begin position="133"/>
        <end position="198"/>
    </location>
</feature>
<keyword evidence="2" id="KW-0274">FAD</keyword>
<evidence type="ECO:0000256" key="2">
    <source>
        <dbReference type="ARBA" id="ARBA00022827"/>
    </source>
</evidence>
<dbReference type="Pfam" id="PF01494">
    <property type="entry name" value="FAD_binding_3"/>
    <property type="match status" value="1"/>
</dbReference>
<sequence length="254" mass="28542">MKKKVVEGLPDFSKYMEPVWTGSIAYRVLVPVDRLPNFIREDPQLTKPLTYCGKDKHIMRYCISQGTTLNLVAFVSQPELSDTVYNGPWATECDSTELIDAHSNWEPRVSEFLKLAEKPMKWAIHDLRSLPIYISENVALVGDAAHAMAPHQGSGAGQAIEDAYILANLLGHPFTTLDTLSHTLKAYEHVRLPLANNVRTTSRNTGPMFEFKSSSGDDYKAIKATMEHQWDWMSADGVEEQLQKALSKMMEALN</sequence>
<dbReference type="GO" id="GO:0044550">
    <property type="term" value="P:secondary metabolite biosynthetic process"/>
    <property type="evidence" value="ECO:0007669"/>
    <property type="project" value="TreeGrafter"/>
</dbReference>
<proteinExistence type="predicted"/>
<dbReference type="PANTHER" id="PTHR46720">
    <property type="entry name" value="HYDROXYLASE, PUTATIVE (AFU_ORTHOLOGUE AFUA_3G01460)-RELATED"/>
    <property type="match status" value="1"/>
</dbReference>
<evidence type="ECO:0000256" key="1">
    <source>
        <dbReference type="ARBA" id="ARBA00022630"/>
    </source>
</evidence>
<dbReference type="EMBL" id="SGPJ01000011">
    <property type="protein sequence ID" value="THH02108.1"/>
    <property type="molecule type" value="Genomic_DNA"/>
</dbReference>
<keyword evidence="3" id="KW-0560">Oxidoreductase</keyword>
<organism evidence="5 6">
    <name type="scientific">Hermanssonia centrifuga</name>
    <dbReference type="NCBI Taxonomy" id="98765"/>
    <lineage>
        <taxon>Eukaryota</taxon>
        <taxon>Fungi</taxon>
        <taxon>Dikarya</taxon>
        <taxon>Basidiomycota</taxon>
        <taxon>Agaricomycotina</taxon>
        <taxon>Agaricomycetes</taxon>
        <taxon>Polyporales</taxon>
        <taxon>Meruliaceae</taxon>
        <taxon>Hermanssonia</taxon>
    </lineage>
</organism>
<dbReference type="InterPro" id="IPR051104">
    <property type="entry name" value="FAD_monoxygenase"/>
</dbReference>
<dbReference type="PRINTS" id="PR00420">
    <property type="entry name" value="RNGMNOXGNASE"/>
</dbReference>
<gene>
    <name evidence="5" type="ORF">EW026_g739</name>
</gene>
<dbReference type="Gene3D" id="3.50.50.60">
    <property type="entry name" value="FAD/NAD(P)-binding domain"/>
    <property type="match status" value="1"/>
</dbReference>
<evidence type="ECO:0000256" key="3">
    <source>
        <dbReference type="ARBA" id="ARBA00023002"/>
    </source>
</evidence>
<dbReference type="PANTHER" id="PTHR46720:SF3">
    <property type="entry name" value="FAD-BINDING DOMAIN-CONTAINING PROTEIN-RELATED"/>
    <property type="match status" value="1"/>
</dbReference>
<dbReference type="SUPFAM" id="SSF51905">
    <property type="entry name" value="FAD/NAD(P)-binding domain"/>
    <property type="match status" value="1"/>
</dbReference>
<reference evidence="5 6" key="1">
    <citation type="submission" date="2019-02" db="EMBL/GenBank/DDBJ databases">
        <title>Genome sequencing of the rare red list fungi Phlebia centrifuga.</title>
        <authorList>
            <person name="Buettner E."/>
            <person name="Kellner H."/>
        </authorList>
    </citation>
    <scope>NUCLEOTIDE SEQUENCE [LARGE SCALE GENOMIC DNA]</scope>
    <source>
        <strain evidence="5 6">DSM 108282</strain>
    </source>
</reference>
<dbReference type="AlphaFoldDB" id="A0A4S4KVN2"/>
<dbReference type="InterPro" id="IPR036188">
    <property type="entry name" value="FAD/NAD-bd_sf"/>
</dbReference>
<evidence type="ECO:0000313" key="6">
    <source>
        <dbReference type="Proteomes" id="UP000309038"/>
    </source>
</evidence>
<dbReference type="GO" id="GO:0071949">
    <property type="term" value="F:FAD binding"/>
    <property type="evidence" value="ECO:0007669"/>
    <property type="project" value="InterPro"/>
</dbReference>
<keyword evidence="1" id="KW-0285">Flavoprotein</keyword>
<dbReference type="InterPro" id="IPR002938">
    <property type="entry name" value="FAD-bd"/>
</dbReference>
<protein>
    <recommendedName>
        <fullName evidence="4">FAD-binding domain-containing protein</fullName>
    </recommendedName>
</protein>
<comment type="caution">
    <text evidence="5">The sequence shown here is derived from an EMBL/GenBank/DDBJ whole genome shotgun (WGS) entry which is preliminary data.</text>
</comment>
<dbReference type="GO" id="GO:0016491">
    <property type="term" value="F:oxidoreductase activity"/>
    <property type="evidence" value="ECO:0007669"/>
    <property type="project" value="UniProtKB-KW"/>
</dbReference>
<accession>A0A4S4KVN2</accession>
<dbReference type="Proteomes" id="UP000309038">
    <property type="component" value="Unassembled WGS sequence"/>
</dbReference>
<name>A0A4S4KVN2_9APHY</name>
<evidence type="ECO:0000313" key="5">
    <source>
        <dbReference type="EMBL" id="THH02108.1"/>
    </source>
</evidence>
<keyword evidence="6" id="KW-1185">Reference proteome</keyword>
<evidence type="ECO:0000259" key="4">
    <source>
        <dbReference type="Pfam" id="PF01494"/>
    </source>
</evidence>
<dbReference type="SUPFAM" id="SSF54373">
    <property type="entry name" value="FAD-linked reductases, C-terminal domain"/>
    <property type="match status" value="1"/>
</dbReference>